<proteinExistence type="predicted"/>
<sequence length="135" mass="16106">MKKDHLKIKTKQTIHYFNPTGYELHEEKVDATLIQLKTYTLLRYTNSKEQQISLKWYPNQNEIELKQPNGSFIFRPREITQTTYATPAGVWLLDVETQVVKWQNDDKRVHLTVNYTLSLHGEKLGKYEFTLQYEQ</sequence>
<dbReference type="OrthoDB" id="2139523at2"/>
<dbReference type="EMBL" id="PNHE01000012">
    <property type="protein sequence ID" value="PMC58507.1"/>
    <property type="molecule type" value="Genomic_DNA"/>
</dbReference>
<keyword evidence="2" id="KW-1185">Reference proteome</keyword>
<dbReference type="Gene3D" id="2.40.128.20">
    <property type="match status" value="1"/>
</dbReference>
<organism evidence="1 2">
    <name type="scientific">Dolosicoccus paucivorans</name>
    <dbReference type="NCBI Taxonomy" id="84521"/>
    <lineage>
        <taxon>Bacteria</taxon>
        <taxon>Bacillati</taxon>
        <taxon>Bacillota</taxon>
        <taxon>Bacilli</taxon>
        <taxon>Lactobacillales</taxon>
        <taxon>Aerococcaceae</taxon>
        <taxon>Dolosicoccus</taxon>
    </lineage>
</organism>
<evidence type="ECO:0008006" key="3">
    <source>
        <dbReference type="Google" id="ProtNLM"/>
    </source>
</evidence>
<dbReference type="Pfam" id="PF09148">
    <property type="entry name" value="DUF1934"/>
    <property type="match status" value="1"/>
</dbReference>
<dbReference type="AlphaFoldDB" id="A0A2N6SN62"/>
<gene>
    <name evidence="1" type="ORF">CJ205_03990</name>
</gene>
<protein>
    <recommendedName>
        <fullName evidence="3">DUF1934 domain-containing protein</fullName>
    </recommendedName>
</protein>
<dbReference type="STRING" id="84521.SAMN04487994_101720"/>
<accession>A0A2N6SN62</accession>
<dbReference type="Proteomes" id="UP000235682">
    <property type="component" value="Unassembled WGS sequence"/>
</dbReference>
<evidence type="ECO:0000313" key="1">
    <source>
        <dbReference type="EMBL" id="PMC58507.1"/>
    </source>
</evidence>
<dbReference type="InterPro" id="IPR015231">
    <property type="entry name" value="DUF1934"/>
</dbReference>
<name>A0A2N6SN62_9LACT</name>
<dbReference type="InterPro" id="IPR012674">
    <property type="entry name" value="Calycin"/>
</dbReference>
<comment type="caution">
    <text evidence="1">The sequence shown here is derived from an EMBL/GenBank/DDBJ whole genome shotgun (WGS) entry which is preliminary data.</text>
</comment>
<dbReference type="RefSeq" id="WP_102227745.1">
    <property type="nucleotide sequence ID" value="NZ_PNFY01000016.1"/>
</dbReference>
<evidence type="ECO:0000313" key="2">
    <source>
        <dbReference type="Proteomes" id="UP000235682"/>
    </source>
</evidence>
<reference evidence="1 2" key="1">
    <citation type="submission" date="2017-09" db="EMBL/GenBank/DDBJ databases">
        <title>Bacterial strain isolated from the female urinary microbiota.</title>
        <authorList>
            <person name="Thomas-White K."/>
            <person name="Kumar N."/>
            <person name="Forster S."/>
            <person name="Putonti C."/>
            <person name="Lawley T."/>
            <person name="Wolfe A.J."/>
        </authorList>
    </citation>
    <scope>NUCLEOTIDE SEQUENCE [LARGE SCALE GENOMIC DNA]</scope>
    <source>
        <strain evidence="1 2">UMB0852</strain>
    </source>
</reference>
<dbReference type="SUPFAM" id="SSF50814">
    <property type="entry name" value="Lipocalins"/>
    <property type="match status" value="1"/>
</dbReference>